<dbReference type="SMART" id="SM00091">
    <property type="entry name" value="PAS"/>
    <property type="match status" value="2"/>
</dbReference>
<dbReference type="InterPro" id="IPR013655">
    <property type="entry name" value="PAS_fold_3"/>
</dbReference>
<comment type="caution">
    <text evidence="8">The sequence shown here is derived from an EMBL/GenBank/DDBJ whole genome shotgun (WGS) entry which is preliminary data.</text>
</comment>
<dbReference type="InterPro" id="IPR001387">
    <property type="entry name" value="Cro/C1-type_HTH"/>
</dbReference>
<evidence type="ECO:0000259" key="6">
    <source>
        <dbReference type="PROSITE" id="PS50113"/>
    </source>
</evidence>
<evidence type="ECO:0000313" key="9">
    <source>
        <dbReference type="Proteomes" id="UP000307378"/>
    </source>
</evidence>
<dbReference type="Proteomes" id="UP000307378">
    <property type="component" value="Unassembled WGS sequence"/>
</dbReference>
<evidence type="ECO:0000256" key="5">
    <source>
        <dbReference type="ARBA" id="ARBA00022777"/>
    </source>
</evidence>
<dbReference type="InterPro" id="IPR000700">
    <property type="entry name" value="PAS-assoc_C"/>
</dbReference>
<dbReference type="Gene3D" id="3.30.450.20">
    <property type="entry name" value="PAS domain"/>
    <property type="match status" value="2"/>
</dbReference>
<dbReference type="EMBL" id="STGU01000021">
    <property type="protein sequence ID" value="THV31160.1"/>
    <property type="molecule type" value="Genomic_DNA"/>
</dbReference>
<evidence type="ECO:0000313" key="8">
    <source>
        <dbReference type="EMBL" id="THV31160.1"/>
    </source>
</evidence>
<gene>
    <name evidence="8" type="ORF">FAA86_22060</name>
</gene>
<dbReference type="SMART" id="SM00086">
    <property type="entry name" value="PAC"/>
    <property type="match status" value="2"/>
</dbReference>
<proteinExistence type="predicted"/>
<evidence type="ECO:0000256" key="3">
    <source>
        <dbReference type="ARBA" id="ARBA00022553"/>
    </source>
</evidence>
<dbReference type="Pfam" id="PF08447">
    <property type="entry name" value="PAS_3"/>
    <property type="match status" value="2"/>
</dbReference>
<reference evidence="8 9" key="1">
    <citation type="submission" date="2019-04" db="EMBL/GenBank/DDBJ databases">
        <title>genome sequence of strain W3.</title>
        <authorList>
            <person name="Gao J."/>
            <person name="Sun J."/>
        </authorList>
    </citation>
    <scope>NUCLEOTIDE SEQUENCE [LARGE SCALE GENOMIC DNA]</scope>
    <source>
        <strain evidence="8 9">W3</strain>
    </source>
</reference>
<accession>A0A4S8PKA8</accession>
<dbReference type="GO" id="GO:0004673">
    <property type="term" value="F:protein histidine kinase activity"/>
    <property type="evidence" value="ECO:0007669"/>
    <property type="project" value="UniProtKB-EC"/>
</dbReference>
<dbReference type="InterPro" id="IPR035965">
    <property type="entry name" value="PAS-like_dom_sf"/>
</dbReference>
<dbReference type="AlphaFoldDB" id="A0A4S8PKA8"/>
<dbReference type="EC" id="2.7.13.3" evidence="2"/>
<organism evidence="8 9">
    <name type="scientific">Rhizobium rosettiformans W3</name>
    <dbReference type="NCBI Taxonomy" id="538378"/>
    <lineage>
        <taxon>Bacteria</taxon>
        <taxon>Pseudomonadati</taxon>
        <taxon>Pseudomonadota</taxon>
        <taxon>Alphaproteobacteria</taxon>
        <taxon>Hyphomicrobiales</taxon>
        <taxon>Rhizobiaceae</taxon>
        <taxon>Rhizobium/Agrobacterium group</taxon>
        <taxon>Rhizobium</taxon>
    </lineage>
</organism>
<feature type="domain" description="PAC" evidence="6">
    <location>
        <begin position="106"/>
        <end position="158"/>
    </location>
</feature>
<dbReference type="PROSITE" id="PS50113">
    <property type="entry name" value="PAC"/>
    <property type="match status" value="1"/>
</dbReference>
<dbReference type="InterPro" id="IPR000014">
    <property type="entry name" value="PAS"/>
</dbReference>
<dbReference type="PANTHER" id="PTHR43304">
    <property type="entry name" value="PHYTOCHROME-LIKE PROTEIN CPH1"/>
    <property type="match status" value="1"/>
</dbReference>
<dbReference type="PROSITE" id="PS50943">
    <property type="entry name" value="HTH_CROC1"/>
    <property type="match status" value="1"/>
</dbReference>
<name>A0A4S8PKA8_9HYPH</name>
<evidence type="ECO:0000256" key="1">
    <source>
        <dbReference type="ARBA" id="ARBA00000085"/>
    </source>
</evidence>
<dbReference type="InterPro" id="IPR010982">
    <property type="entry name" value="Lambda_DNA-bd_dom_sf"/>
</dbReference>
<dbReference type="CDD" id="cd00093">
    <property type="entry name" value="HTH_XRE"/>
    <property type="match status" value="1"/>
</dbReference>
<keyword evidence="4" id="KW-0808">Transferase</keyword>
<evidence type="ECO:0000259" key="7">
    <source>
        <dbReference type="PROSITE" id="PS50943"/>
    </source>
</evidence>
<evidence type="ECO:0000256" key="2">
    <source>
        <dbReference type="ARBA" id="ARBA00012438"/>
    </source>
</evidence>
<dbReference type="Gene3D" id="1.10.260.40">
    <property type="entry name" value="lambda repressor-like DNA-binding domains"/>
    <property type="match status" value="1"/>
</dbReference>
<keyword evidence="3" id="KW-0597">Phosphoprotein</keyword>
<feature type="domain" description="HTH cro/C1-type" evidence="7">
    <location>
        <begin position="292"/>
        <end position="321"/>
    </location>
</feature>
<dbReference type="CDD" id="cd00130">
    <property type="entry name" value="PAS"/>
    <property type="match status" value="2"/>
</dbReference>
<sequence>MKLFLETSAQADVGTSQDGDLSAAARKFSGVSSAHFLRLVEERGTTGFWTCDLATGQSSVSPGLLRVMGVETPQPFAIMDLINQVHPDDRLRCEDLWPLIRSGVPVNRSFRIIRGDRTVRWVEFRSEVVLDAEQRPARVIGLLQDVSQDHENRQALEESLGRYRALVGAVAAMEWRATASGEPVFSQGWTVLTGQREADVLNGSWVEAIHPEDRQAVIAAWKNAVSNLTPYEAYHRIRMTNGDYEWFLARAVPMLHSGRLHEWLGILIRQRGLKGIDPVNASADSLLTPMQIRAGRAMLQWTLEDLSQHSGVSISSIRRIEAEGERATRPASLNAIRQAFELEGLIFSDGNGVALQRAEGRRL</sequence>
<dbReference type="SUPFAM" id="SSF55785">
    <property type="entry name" value="PYP-like sensor domain (PAS domain)"/>
    <property type="match status" value="2"/>
</dbReference>
<dbReference type="SUPFAM" id="SSF47413">
    <property type="entry name" value="lambda repressor-like DNA-binding domains"/>
    <property type="match status" value="1"/>
</dbReference>
<evidence type="ECO:0000256" key="4">
    <source>
        <dbReference type="ARBA" id="ARBA00022679"/>
    </source>
</evidence>
<dbReference type="PANTHER" id="PTHR43304:SF1">
    <property type="entry name" value="PAC DOMAIN-CONTAINING PROTEIN"/>
    <property type="match status" value="1"/>
</dbReference>
<comment type="catalytic activity">
    <reaction evidence="1">
        <text>ATP + protein L-histidine = ADP + protein N-phospho-L-histidine.</text>
        <dbReference type="EC" id="2.7.13.3"/>
    </reaction>
</comment>
<dbReference type="RefSeq" id="WP_136543184.1">
    <property type="nucleotide sequence ID" value="NZ_STGU01000021.1"/>
</dbReference>
<dbReference type="InterPro" id="IPR001610">
    <property type="entry name" value="PAC"/>
</dbReference>
<dbReference type="GO" id="GO:0003677">
    <property type="term" value="F:DNA binding"/>
    <property type="evidence" value="ECO:0007669"/>
    <property type="project" value="InterPro"/>
</dbReference>
<dbReference type="Gene3D" id="2.10.70.100">
    <property type="match status" value="1"/>
</dbReference>
<dbReference type="InterPro" id="IPR052162">
    <property type="entry name" value="Sensor_kinase/Photoreceptor"/>
</dbReference>
<protein>
    <recommendedName>
        <fullName evidence="2">histidine kinase</fullName>
        <ecNumber evidence="2">2.7.13.3</ecNumber>
    </recommendedName>
</protein>
<keyword evidence="5" id="KW-0418">Kinase</keyword>